<evidence type="ECO:0000256" key="1">
    <source>
        <dbReference type="ARBA" id="ARBA00022737"/>
    </source>
</evidence>
<dbReference type="SUPFAM" id="SSF48452">
    <property type="entry name" value="TPR-like"/>
    <property type="match status" value="6"/>
</dbReference>
<sequence length="1488" mass="161885">MYSRQLAALAQIAGKSDNAEALLKNAERILAAELAGIKVQQFSLLDENGQVPANDEVKSAKALVDDPQLRAELNSALDGKANQAKSLLDELEEGEDAEATGLLSKGIRALNWTPRNEIKTAIANEQWVDALQRVNYALVESPADVELLGYRSQISKEMGDAGMYQSTLEEISQFERSNETVKRELAHSYETEGNWASAFTHYEDLINQFGSEEKTDLMGYAQAAAETNQPVVALEAAQKVLDQDPENGRALAVKGFAEYRLGQADLALEHLSKAVDSAPELAEPWKMLAQVYREKGEIARAIDTLRTAHAAVPADASILRELAAELISEGQASEAYSILSGDEADVAMDLQTSLLKIAAMKKLNMVDVESTIEKTYKAFSTQTDAIHEYADLMLRKGDQEKARKLIEPLALAAQAKTGWKLTYVDSVLGQDYRHILGQPMVEETLQQKASQVLADVLASEPENIYANVLEAEKALKSGETEKAFDLFSNLLNHIEAQGSNWLERIQAGFAWAANLLGKFNYALAGIQSVLEANPNWAGARETLAEVSAASGEIEEAVVQANQVLDSAADVAESVEWFADFMGNLGKTEEAEKSILTLSQSHAQKLPLLLKLTELKLANGKKEEAKQTIESCKNLLAKSKNESELVRGAKLFAEVGKEDLVVECLKMRSVLPDAAQQPALLDLAGFFRMNKQYEQALNVIEQAAQHGENQSWVNLVHAEVLHAAGQSEAALRKLAELAESNQAGPEFGDLNFVPAIWKSLLKKGANVDVLAAELAFETGDYALAAEKAASGESSAEQTVLQVEIGYALGNAKETLSFVDMSADDPAIYVDAHLSSEIAESLLDAGQIEKAGLILNKAVEIFPQADGLALVEARYLAELGQLVQAESLFDQVLAKVSIKGEINSVEETLTVRALVKAAAAANRWEEAKSWSDKLYTSQPKSLAAVKIALEVLLLAIEFGKMIAGLRVKKHLNVATLRSDSNVATIKDLISKAEQLGTPELDHLVIRAKLALEANQANIRAMAMNTPQKGDVVAMMLALKESGQAATAVQLAKKQIPAADVLYATACCLQETNPSEALLALKQSLKKNSAQPWASTLAAMLYEKGGQAYAAMTDLNEALEYWPDEPDWQVLAAEFAHENGNQKEAVLHLEYAAELEPENDQIKYWLGKSYLQNSEGEKAIETLAPISKTGANNYEVWETLAEAYFAQNDTENALAAAERASSVNGFSISPMVLSSKLYLANGEKKKALEFAQKAVAQDATNAEVQLLLAKSWMANGDKLQALQALEKAVHAKNASLEVMVDHAKLIKEINGAANARPLFEALVQKYPENVDILNLLAEAQLACADKAAAELSAQKSLKLNDLQPKMQQFLGKLEFEGGHLDQAIFHYSQAIAQEPQDVEVYLDLSNAYQQQREYDEAVKTLQAAIDLAPRDTRPLLAAVNLLRNAKDYTNAEALLRRAAEIAPNDLNIRRQLGAVIALNMVHSSQEASSHV</sequence>
<dbReference type="PROSITE" id="PS50005">
    <property type="entry name" value="TPR"/>
    <property type="match status" value="3"/>
</dbReference>
<proteinExistence type="predicted"/>
<dbReference type="InterPro" id="IPR011990">
    <property type="entry name" value="TPR-like_helical_dom_sf"/>
</dbReference>
<keyword evidence="4" id="KW-0378">Hydrolase</keyword>
<name>A0A644XUX8_9ZZZZ</name>
<gene>
    <name evidence="4" type="primary">bepA_38</name>
    <name evidence="4" type="ORF">SDC9_64334</name>
</gene>
<dbReference type="Gene3D" id="1.25.40.10">
    <property type="entry name" value="Tetratricopeptide repeat domain"/>
    <property type="match status" value="5"/>
</dbReference>
<dbReference type="PROSITE" id="PS50293">
    <property type="entry name" value="TPR_REGION"/>
    <property type="match status" value="1"/>
</dbReference>
<evidence type="ECO:0000256" key="3">
    <source>
        <dbReference type="SAM" id="Coils"/>
    </source>
</evidence>
<dbReference type="InterPro" id="IPR019734">
    <property type="entry name" value="TPR_rpt"/>
</dbReference>
<dbReference type="SMART" id="SM00028">
    <property type="entry name" value="TPR"/>
    <property type="match status" value="16"/>
</dbReference>
<protein>
    <submittedName>
        <fullName evidence="4">Beta-barrel assembly-enhancing protease</fullName>
        <ecNumber evidence="4">3.4.-.-</ecNumber>
    </submittedName>
</protein>
<dbReference type="EC" id="3.4.-.-" evidence="4"/>
<accession>A0A644XUX8</accession>
<feature type="coiled-coil region" evidence="3">
    <location>
        <begin position="70"/>
        <end position="97"/>
    </location>
</feature>
<dbReference type="EMBL" id="VSSQ01002887">
    <property type="protein sequence ID" value="MPM17934.1"/>
    <property type="molecule type" value="Genomic_DNA"/>
</dbReference>
<organism evidence="4">
    <name type="scientific">bioreactor metagenome</name>
    <dbReference type="NCBI Taxonomy" id="1076179"/>
    <lineage>
        <taxon>unclassified sequences</taxon>
        <taxon>metagenomes</taxon>
        <taxon>ecological metagenomes</taxon>
    </lineage>
</organism>
<keyword evidence="4" id="KW-0645">Protease</keyword>
<keyword evidence="2" id="KW-0802">TPR repeat</keyword>
<dbReference type="PANTHER" id="PTHR45586:SF1">
    <property type="entry name" value="LIPOPOLYSACCHARIDE ASSEMBLY PROTEIN B"/>
    <property type="match status" value="1"/>
</dbReference>
<keyword evidence="3" id="KW-0175">Coiled coil</keyword>
<dbReference type="InterPro" id="IPR051012">
    <property type="entry name" value="CellSynth/LPSAsmb/PSIAsmb"/>
</dbReference>
<dbReference type="Pfam" id="PF14559">
    <property type="entry name" value="TPR_19"/>
    <property type="match status" value="1"/>
</dbReference>
<dbReference type="GO" id="GO:0006508">
    <property type="term" value="P:proteolysis"/>
    <property type="evidence" value="ECO:0007669"/>
    <property type="project" value="UniProtKB-KW"/>
</dbReference>
<comment type="caution">
    <text evidence="4">The sequence shown here is derived from an EMBL/GenBank/DDBJ whole genome shotgun (WGS) entry which is preliminary data.</text>
</comment>
<reference evidence="4" key="1">
    <citation type="submission" date="2019-08" db="EMBL/GenBank/DDBJ databases">
        <authorList>
            <person name="Kucharzyk K."/>
            <person name="Murdoch R.W."/>
            <person name="Higgins S."/>
            <person name="Loffler F."/>
        </authorList>
    </citation>
    <scope>NUCLEOTIDE SEQUENCE</scope>
</reference>
<keyword evidence="1" id="KW-0677">Repeat</keyword>
<dbReference type="PANTHER" id="PTHR45586">
    <property type="entry name" value="TPR REPEAT-CONTAINING PROTEIN PA4667"/>
    <property type="match status" value="1"/>
</dbReference>
<dbReference type="Pfam" id="PF12895">
    <property type="entry name" value="ANAPC3"/>
    <property type="match status" value="1"/>
</dbReference>
<feature type="coiled-coil region" evidence="3">
    <location>
        <begin position="614"/>
        <end position="641"/>
    </location>
</feature>
<dbReference type="Pfam" id="PF13432">
    <property type="entry name" value="TPR_16"/>
    <property type="match status" value="1"/>
</dbReference>
<dbReference type="GO" id="GO:0008233">
    <property type="term" value="F:peptidase activity"/>
    <property type="evidence" value="ECO:0007669"/>
    <property type="project" value="UniProtKB-KW"/>
</dbReference>
<evidence type="ECO:0000313" key="4">
    <source>
        <dbReference type="EMBL" id="MPM17934.1"/>
    </source>
</evidence>
<evidence type="ECO:0000256" key="2">
    <source>
        <dbReference type="ARBA" id="ARBA00022803"/>
    </source>
</evidence>